<comment type="caution">
    <text evidence="1">The sequence shown here is derived from an EMBL/GenBank/DDBJ whole genome shotgun (WGS) entry which is preliminary data.</text>
</comment>
<proteinExistence type="predicted"/>
<sequence length="53" mass="5916">MEFRKSTNEDLAFVRQSPFEGAVKNYPYMKVPDENTYAVVYEGALVAVGGVQV</sequence>
<dbReference type="EMBL" id="LAZR01023857">
    <property type="protein sequence ID" value="KKL77083.1"/>
    <property type="molecule type" value="Genomic_DNA"/>
</dbReference>
<accession>A0A0F9ESG6</accession>
<evidence type="ECO:0000313" key="1">
    <source>
        <dbReference type="EMBL" id="KKL77083.1"/>
    </source>
</evidence>
<reference evidence="1" key="1">
    <citation type="journal article" date="2015" name="Nature">
        <title>Complex archaea that bridge the gap between prokaryotes and eukaryotes.</title>
        <authorList>
            <person name="Spang A."/>
            <person name="Saw J.H."/>
            <person name="Jorgensen S.L."/>
            <person name="Zaremba-Niedzwiedzka K."/>
            <person name="Martijn J."/>
            <person name="Lind A.E."/>
            <person name="van Eijk R."/>
            <person name="Schleper C."/>
            <person name="Guy L."/>
            <person name="Ettema T.J."/>
        </authorList>
    </citation>
    <scope>NUCLEOTIDE SEQUENCE</scope>
</reference>
<organism evidence="1">
    <name type="scientific">marine sediment metagenome</name>
    <dbReference type="NCBI Taxonomy" id="412755"/>
    <lineage>
        <taxon>unclassified sequences</taxon>
        <taxon>metagenomes</taxon>
        <taxon>ecological metagenomes</taxon>
    </lineage>
</organism>
<protein>
    <submittedName>
        <fullName evidence="1">Uncharacterized protein</fullName>
    </submittedName>
</protein>
<dbReference type="AlphaFoldDB" id="A0A0F9ESG6"/>
<gene>
    <name evidence="1" type="ORF">LCGC14_2038450</name>
</gene>
<name>A0A0F9ESG6_9ZZZZ</name>